<dbReference type="GO" id="GO:0009653">
    <property type="term" value="P:anatomical structure morphogenesis"/>
    <property type="evidence" value="ECO:0007669"/>
    <property type="project" value="UniProtKB-ARBA"/>
</dbReference>
<evidence type="ECO:0000259" key="8">
    <source>
        <dbReference type="PROSITE" id="PS50853"/>
    </source>
</evidence>
<keyword evidence="6" id="KW-1133">Transmembrane helix</keyword>
<dbReference type="PROSITE" id="PS50835">
    <property type="entry name" value="IG_LIKE"/>
    <property type="match status" value="4"/>
</dbReference>
<dbReference type="SMART" id="SM00408">
    <property type="entry name" value="IGc2"/>
    <property type="match status" value="2"/>
</dbReference>
<name>A0AA39L2B6_MICHY</name>
<dbReference type="Pfam" id="PF07679">
    <property type="entry name" value="I-set"/>
    <property type="match status" value="1"/>
</dbReference>
<feature type="transmembrane region" description="Helical" evidence="6">
    <location>
        <begin position="662"/>
        <end position="685"/>
    </location>
</feature>
<organism evidence="9 10">
    <name type="scientific">Microctonus hyperodae</name>
    <name type="common">Parasitoid wasp</name>
    <dbReference type="NCBI Taxonomy" id="165561"/>
    <lineage>
        <taxon>Eukaryota</taxon>
        <taxon>Metazoa</taxon>
        <taxon>Ecdysozoa</taxon>
        <taxon>Arthropoda</taxon>
        <taxon>Hexapoda</taxon>
        <taxon>Insecta</taxon>
        <taxon>Pterygota</taxon>
        <taxon>Neoptera</taxon>
        <taxon>Endopterygota</taxon>
        <taxon>Hymenoptera</taxon>
        <taxon>Apocrita</taxon>
        <taxon>Ichneumonoidea</taxon>
        <taxon>Braconidae</taxon>
        <taxon>Euphorinae</taxon>
        <taxon>Microctonus</taxon>
    </lineage>
</organism>
<feature type="domain" description="Ig-like" evidence="7">
    <location>
        <begin position="52"/>
        <end position="168"/>
    </location>
</feature>
<dbReference type="AlphaFoldDB" id="A0AA39L2B6"/>
<reference evidence="9" key="2">
    <citation type="submission" date="2023-03" db="EMBL/GenBank/DDBJ databases">
        <authorList>
            <person name="Inwood S.N."/>
            <person name="Skelly J.G."/>
            <person name="Guhlin J."/>
            <person name="Harrop T.W.R."/>
            <person name="Goldson S.G."/>
            <person name="Dearden P.K."/>
        </authorList>
    </citation>
    <scope>NUCLEOTIDE SEQUENCE</scope>
    <source>
        <strain evidence="9">Lincoln</strain>
        <tissue evidence="9">Whole body</tissue>
    </source>
</reference>
<keyword evidence="4" id="KW-1015">Disulfide bond</keyword>
<dbReference type="InterPro" id="IPR036179">
    <property type="entry name" value="Ig-like_dom_sf"/>
</dbReference>
<protein>
    <recommendedName>
        <fullName evidence="11">Nephrin/kirre</fullName>
    </recommendedName>
</protein>
<dbReference type="InterPro" id="IPR003598">
    <property type="entry name" value="Ig_sub2"/>
</dbReference>
<accession>A0AA39L2B6</accession>
<feature type="domain" description="Ig-like" evidence="7">
    <location>
        <begin position="176"/>
        <end position="272"/>
    </location>
</feature>
<dbReference type="Gene3D" id="2.60.40.10">
    <property type="entry name" value="Immunoglobulins"/>
    <property type="match status" value="5"/>
</dbReference>
<keyword evidence="6" id="KW-0812">Transmembrane</keyword>
<feature type="region of interest" description="Disordered" evidence="5">
    <location>
        <begin position="690"/>
        <end position="765"/>
    </location>
</feature>
<feature type="region of interest" description="Disordered" evidence="5">
    <location>
        <begin position="1"/>
        <end position="23"/>
    </location>
</feature>
<proteinExistence type="predicted"/>
<dbReference type="GO" id="GO:0030154">
    <property type="term" value="P:cell differentiation"/>
    <property type="evidence" value="ECO:0007669"/>
    <property type="project" value="UniProtKB-ARBA"/>
</dbReference>
<dbReference type="Proteomes" id="UP001168972">
    <property type="component" value="Unassembled WGS sequence"/>
</dbReference>
<dbReference type="SUPFAM" id="SSF49265">
    <property type="entry name" value="Fibronectin type III"/>
    <property type="match status" value="1"/>
</dbReference>
<evidence type="ECO:0000313" key="9">
    <source>
        <dbReference type="EMBL" id="KAK0182469.1"/>
    </source>
</evidence>
<feature type="region of interest" description="Disordered" evidence="5">
    <location>
        <begin position="852"/>
        <end position="876"/>
    </location>
</feature>
<comment type="subcellular location">
    <subcellularLocation>
        <location evidence="1">Membrane</location>
        <topology evidence="1">Single-pass membrane protein</topology>
    </subcellularLocation>
</comment>
<evidence type="ECO:0000256" key="3">
    <source>
        <dbReference type="ARBA" id="ARBA00023136"/>
    </source>
</evidence>
<dbReference type="InterPro" id="IPR007110">
    <property type="entry name" value="Ig-like_dom"/>
</dbReference>
<evidence type="ECO:0000256" key="1">
    <source>
        <dbReference type="ARBA" id="ARBA00004167"/>
    </source>
</evidence>
<dbReference type="SMART" id="SM00409">
    <property type="entry name" value="IG"/>
    <property type="match status" value="3"/>
</dbReference>
<evidence type="ECO:0000256" key="4">
    <source>
        <dbReference type="ARBA" id="ARBA00023157"/>
    </source>
</evidence>
<evidence type="ECO:0000259" key="7">
    <source>
        <dbReference type="PROSITE" id="PS50835"/>
    </source>
</evidence>
<dbReference type="EMBL" id="JAQQBR010000001">
    <property type="protein sequence ID" value="KAK0182469.1"/>
    <property type="molecule type" value="Genomic_DNA"/>
</dbReference>
<dbReference type="CDD" id="cd00063">
    <property type="entry name" value="FN3"/>
    <property type="match status" value="1"/>
</dbReference>
<dbReference type="InterPro" id="IPR003599">
    <property type="entry name" value="Ig_sub"/>
</dbReference>
<dbReference type="InterPro" id="IPR036116">
    <property type="entry name" value="FN3_sf"/>
</dbReference>
<gene>
    <name evidence="9" type="ORF">PV327_000609</name>
</gene>
<dbReference type="InterPro" id="IPR013783">
    <property type="entry name" value="Ig-like_fold"/>
</dbReference>
<keyword evidence="2" id="KW-0677">Repeat</keyword>
<dbReference type="Pfam" id="PF08205">
    <property type="entry name" value="C2-set_2"/>
    <property type="match status" value="1"/>
</dbReference>
<evidence type="ECO:0000256" key="2">
    <source>
        <dbReference type="ARBA" id="ARBA00022737"/>
    </source>
</evidence>
<keyword evidence="3 6" id="KW-0472">Membrane</keyword>
<feature type="domain" description="Ig-like" evidence="7">
    <location>
        <begin position="378"/>
        <end position="464"/>
    </location>
</feature>
<dbReference type="InterPro" id="IPR013098">
    <property type="entry name" value="Ig_I-set"/>
</dbReference>
<dbReference type="GO" id="GO:0016020">
    <property type="term" value="C:membrane"/>
    <property type="evidence" value="ECO:0007669"/>
    <property type="project" value="UniProtKB-SubCell"/>
</dbReference>
<evidence type="ECO:0000313" key="10">
    <source>
        <dbReference type="Proteomes" id="UP001168972"/>
    </source>
</evidence>
<dbReference type="PROSITE" id="PS50853">
    <property type="entry name" value="FN3"/>
    <property type="match status" value="1"/>
</dbReference>
<feature type="compositionally biased region" description="Polar residues" evidence="5">
    <location>
        <begin position="866"/>
        <end position="876"/>
    </location>
</feature>
<feature type="domain" description="Fibronectin type-III" evidence="8">
    <location>
        <begin position="550"/>
        <end position="646"/>
    </location>
</feature>
<evidence type="ECO:0000256" key="6">
    <source>
        <dbReference type="SAM" id="Phobius"/>
    </source>
</evidence>
<sequence length="876" mass="97599">MENNFRNVTFTSTTTTTGDDFAQRPSQVGQRQYAFILESSTHAAIPHNINMPYTCYIPVRNVLGVAGNKVQLPCDIQAPANDRVIMVLWFKGDVGSAIYNFDVRGSRDFSNAGLWSSPAALGGRAFFVYATTPAHLSIDRLEPGDEGMYRCRVDYEDSPTIHQNVNLTIIVSPQRPIIRDHSSRNITRIKETFNEGSDIHLRCETRGGRPLPRLTWYLENAVIDDSYHYDDKAGITINLLNYPKIGRQHLDARLICQANNTNLVPPQTNLVILDINLKPLFVKILTKESKVFVDKKYAVECSTIGSRPAAIMSWWKNNKQITEVVENYPTENNQSISILEFVPSIDDDGKYLTCRAENPSIHDSILEDKWRLDVQYQPVVTLRMGVTLNPDDIKEGDDVYFECIVKANPKAYKLAWFKDDKELKNNATAGIVLSDRSLVLQSLARTSAGEYKCLAANSEGKTASNIVKLQVMYTPVCKDGKSEVVVGALKQETVSLVCAVESHPEPLTFQWTFNNSGELVEVPQSRYIHVIAAGRPYPLHNCTAREMSNSIESEEYLAKSSSGLLVRCLEGYDGGLPIYSYQLEVIGDEDESRIILNRTVQAGPLGATFEITELAAGRSYRLFIYAVNSKGRSEPTILEPVTLKGVAMYTTGNSDMSAVSPVLLGLAAIATILALAVAGILAALYRKHSSGRSGSPKHAPIVCEPPTADATTPIHSHTKQTVDDIDPDIIPNEYERRPLTYTPDYKTPPSRRTKDRDEIDDDLLSEKKPIVESNLNIHCESRLMDSSTLPTINYSHNHLAQDNTYTHPPTMADFKQMAMDAYNQRNNQNVYYSLQRSGKGFTSISQRPVSSSASAHGKFHQPEVVTRSNRIQESCI</sequence>
<keyword evidence="10" id="KW-1185">Reference proteome</keyword>
<evidence type="ECO:0008006" key="11">
    <source>
        <dbReference type="Google" id="ProtNLM"/>
    </source>
</evidence>
<dbReference type="InterPro" id="IPR013162">
    <property type="entry name" value="CD80_C2-set"/>
</dbReference>
<dbReference type="PANTHER" id="PTHR23278">
    <property type="entry name" value="SIDESTEP PROTEIN"/>
    <property type="match status" value="1"/>
</dbReference>
<dbReference type="InterPro" id="IPR003961">
    <property type="entry name" value="FN3_dom"/>
</dbReference>
<dbReference type="SUPFAM" id="SSF48726">
    <property type="entry name" value="Immunoglobulin"/>
    <property type="match status" value="4"/>
</dbReference>
<comment type="caution">
    <text evidence="9">The sequence shown here is derived from an EMBL/GenBank/DDBJ whole genome shotgun (WGS) entry which is preliminary data.</text>
</comment>
<dbReference type="PANTHER" id="PTHR23278:SF28">
    <property type="entry name" value="SIDESTEP IV, ISOFORM C"/>
    <property type="match status" value="1"/>
</dbReference>
<evidence type="ECO:0000256" key="5">
    <source>
        <dbReference type="SAM" id="MobiDB-lite"/>
    </source>
</evidence>
<reference evidence="9" key="1">
    <citation type="journal article" date="2023" name="bioRxiv">
        <title>Scaffold-level genome assemblies of two parasitoid biocontrol wasps reveal the parthenogenesis mechanism and an associated novel virus.</title>
        <authorList>
            <person name="Inwood S."/>
            <person name="Skelly J."/>
            <person name="Guhlin J."/>
            <person name="Harrop T."/>
            <person name="Goldson S."/>
            <person name="Dearden P."/>
        </authorList>
    </citation>
    <scope>NUCLEOTIDE SEQUENCE</scope>
    <source>
        <strain evidence="9">Lincoln</strain>
        <tissue evidence="9">Whole body</tissue>
    </source>
</reference>
<feature type="domain" description="Ig-like" evidence="7">
    <location>
        <begin position="279"/>
        <end position="373"/>
    </location>
</feature>